<keyword evidence="1" id="KW-1133">Transmembrane helix</keyword>
<reference evidence="2 4" key="1">
    <citation type="journal article" date="2014" name="Nat. Genet.">
        <title>Genome and transcriptome of the porcine whipworm Trichuris suis.</title>
        <authorList>
            <person name="Jex A.R."/>
            <person name="Nejsum P."/>
            <person name="Schwarz E.M."/>
            <person name="Hu L."/>
            <person name="Young N.D."/>
            <person name="Hall R.S."/>
            <person name="Korhonen P.K."/>
            <person name="Liao S."/>
            <person name="Thamsborg S."/>
            <person name="Xia J."/>
            <person name="Xu P."/>
            <person name="Wang S."/>
            <person name="Scheerlinck J.P."/>
            <person name="Hofmann A."/>
            <person name="Sternberg P.W."/>
            <person name="Wang J."/>
            <person name="Gasser R.B."/>
        </authorList>
    </citation>
    <scope>NUCLEOTIDE SEQUENCE [LARGE SCALE GENOMIC DNA]</scope>
    <source>
        <strain evidence="3">DCEP-RM93F</strain>
        <strain evidence="2">DCEP-RM93M</strain>
    </source>
</reference>
<dbReference type="GO" id="GO:0005615">
    <property type="term" value="C:extracellular space"/>
    <property type="evidence" value="ECO:0007669"/>
    <property type="project" value="TreeGrafter"/>
</dbReference>
<dbReference type="CDD" id="cd16021">
    <property type="entry name" value="ALP_like"/>
    <property type="match status" value="1"/>
</dbReference>
<dbReference type="PANTHER" id="PTHR10974">
    <property type="entry name" value="FI08016P-RELATED"/>
    <property type="match status" value="1"/>
</dbReference>
<dbReference type="PANTHER" id="PTHR10974:SF1">
    <property type="entry name" value="FI08016P-RELATED"/>
    <property type="match status" value="1"/>
</dbReference>
<dbReference type="InterPro" id="IPR017850">
    <property type="entry name" value="Alkaline_phosphatase_core_sf"/>
</dbReference>
<keyword evidence="1" id="KW-0472">Membrane</keyword>
<protein>
    <recommendedName>
        <fullName evidence="5">DUF229 domain containing protein</fullName>
    </recommendedName>
</protein>
<dbReference type="SUPFAM" id="SSF53649">
    <property type="entry name" value="Alkaline phosphatase-like"/>
    <property type="match status" value="1"/>
</dbReference>
<dbReference type="EMBL" id="KL363370">
    <property type="protein sequence ID" value="KFD46456.1"/>
    <property type="molecule type" value="Genomic_DNA"/>
</dbReference>
<accession>A0A085LNB0</accession>
<feature type="transmembrane region" description="Helical" evidence="1">
    <location>
        <begin position="29"/>
        <end position="52"/>
    </location>
</feature>
<keyword evidence="4" id="KW-1185">Reference proteome</keyword>
<gene>
    <name evidence="2" type="ORF">M513_12657</name>
    <name evidence="3" type="ORF">M514_12657</name>
</gene>
<proteinExistence type="predicted"/>
<dbReference type="AlphaFoldDB" id="A0A085LNB0"/>
<evidence type="ECO:0000313" key="2">
    <source>
        <dbReference type="EMBL" id="KFD46456.1"/>
    </source>
</evidence>
<name>A0A085LNB0_9BILA</name>
<evidence type="ECO:0000313" key="4">
    <source>
        <dbReference type="Proteomes" id="UP000030764"/>
    </source>
</evidence>
<evidence type="ECO:0000256" key="1">
    <source>
        <dbReference type="SAM" id="Phobius"/>
    </source>
</evidence>
<evidence type="ECO:0008006" key="5">
    <source>
        <dbReference type="Google" id="ProtNLM"/>
    </source>
</evidence>
<dbReference type="Pfam" id="PF02995">
    <property type="entry name" value="DUF229"/>
    <property type="match status" value="1"/>
</dbReference>
<organism evidence="2 4">
    <name type="scientific">Trichuris suis</name>
    <name type="common">pig whipworm</name>
    <dbReference type="NCBI Taxonomy" id="68888"/>
    <lineage>
        <taxon>Eukaryota</taxon>
        <taxon>Metazoa</taxon>
        <taxon>Ecdysozoa</taxon>
        <taxon>Nematoda</taxon>
        <taxon>Enoplea</taxon>
        <taxon>Dorylaimia</taxon>
        <taxon>Trichinellida</taxon>
        <taxon>Trichuridae</taxon>
        <taxon>Trichuris</taxon>
    </lineage>
</organism>
<dbReference type="Gene3D" id="3.40.720.10">
    <property type="entry name" value="Alkaline Phosphatase, subunit A"/>
    <property type="match status" value="1"/>
</dbReference>
<evidence type="ECO:0000313" key="3">
    <source>
        <dbReference type="EMBL" id="KFD60615.1"/>
    </source>
</evidence>
<dbReference type="EMBL" id="KL367658">
    <property type="protein sequence ID" value="KFD60615.1"/>
    <property type="molecule type" value="Genomic_DNA"/>
</dbReference>
<keyword evidence="1" id="KW-0812">Transmembrane</keyword>
<dbReference type="Proteomes" id="UP000030758">
    <property type="component" value="Unassembled WGS sequence"/>
</dbReference>
<sequence>MCAQLTNCLYRKCYKRLLQLIARCQFKHALFIAACMSTLPLFLAYFSNGLYWHCEKMPTSLLTNIRLIFMSYVLYDVNIWYKTSEFAHEVMQPSNDTKCLFPMTDINDPEIARELLHEVNFPDCSTEPNWIVVQNDTITIRPEAIKKHGSITCVIEFFQFLTDFEVKTVHVTQTSSNATAQTDFFNATCNAEDQMTYSNYHATIVPSTDALKRAKTMPEGAIPLNMYIYGFDTISRLMFMRKMSQTYKYITDVLNGTVMELYNIIGDGTTPALLAMLTGMFEEELPDTRRSEKNVSFVDVYPFIWNELKKMGYVTLFAEDEPSVGTFQYRLNGFKQQPTDHYLRPFYVRRENYSSSGFKQRDCFGDEHALHAQFSYVEKFFTSYPRDRLKFAFQFFVQYSHNDVNYISMADGMTVNHLKFFQENGFLNDTIIVIMTDHGARYSYARRTRQGKLEERNPFLAVILPPWFKEKNPSAVMNLRINSKRLTTPFDLHATLTHIMASSPPRPVKLLQRGVSLLSEVPASRGCSDAGIPLHWCPCLTWKRLSNNTIMARFVAEQVVQAFNKRLGPYKDLCAPLSLQSILEVEVNGVNDDYISFVSSNESYPPQPMFGKRVDIRYHPYRLKIQTCPGNGIFEVTVVVDEVERRVHIDLNLLSRVNSYGTSSACIREKDSFLLILCFCQTYIL</sequence>
<dbReference type="InterPro" id="IPR004245">
    <property type="entry name" value="DUF229"/>
</dbReference>
<dbReference type="Proteomes" id="UP000030764">
    <property type="component" value="Unassembled WGS sequence"/>
</dbReference>
<dbReference type="FunFam" id="3.40.720.10:FF:000017">
    <property type="entry name" value="Predicted protein"/>
    <property type="match status" value="1"/>
</dbReference>